<feature type="transmembrane region" description="Helical" evidence="6">
    <location>
        <begin position="85"/>
        <end position="105"/>
    </location>
</feature>
<feature type="transmembrane region" description="Helical" evidence="6">
    <location>
        <begin position="43"/>
        <end position="73"/>
    </location>
</feature>
<dbReference type="CDD" id="cd06574">
    <property type="entry name" value="TM_PBP1_branched-chain-AA_like"/>
    <property type="match status" value="1"/>
</dbReference>
<evidence type="ECO:0000313" key="7">
    <source>
        <dbReference type="EMBL" id="TRW27021.1"/>
    </source>
</evidence>
<feature type="transmembrane region" description="Helical" evidence="6">
    <location>
        <begin position="12"/>
        <end position="31"/>
    </location>
</feature>
<feature type="transmembrane region" description="Helical" evidence="6">
    <location>
        <begin position="202"/>
        <end position="223"/>
    </location>
</feature>
<evidence type="ECO:0000256" key="1">
    <source>
        <dbReference type="ARBA" id="ARBA00004651"/>
    </source>
</evidence>
<sequence length="288" mass="30849">MGLFLGSLEQGLIYAVLAMGVFISFKVLDIADMSVEGSFPFGAFIFAALVTIGVNPIVAMCVAFLGGMIAGYITAILFIKLKITPLLAGILTLNIFYSINLATIGRGKSNLPLFSTANIFPENKLQVIFLLILICLVIKILMDIFFKTEVGYLIVATGDNEKLVRALGQNSNKYKILGLMISNGLVALSGSLMAQSSKFADATMGTGIIVYALASIIIGDTILKNSKYLNGTTRAIIGAIAYKLIWGIALFIGLPSNYLKATTALIVIAFIAYNNAELSSKFLNKKSE</sequence>
<dbReference type="GO" id="GO:0005886">
    <property type="term" value="C:plasma membrane"/>
    <property type="evidence" value="ECO:0007669"/>
    <property type="project" value="UniProtKB-SubCell"/>
</dbReference>
<gene>
    <name evidence="7" type="ORF">FL857_04750</name>
</gene>
<evidence type="ECO:0000256" key="5">
    <source>
        <dbReference type="ARBA" id="ARBA00023136"/>
    </source>
</evidence>
<proteinExistence type="predicted"/>
<dbReference type="Proteomes" id="UP000319424">
    <property type="component" value="Unassembled WGS sequence"/>
</dbReference>
<protein>
    <submittedName>
        <fullName evidence="7">ABC transporter permease</fullName>
    </submittedName>
</protein>
<dbReference type="Pfam" id="PF02653">
    <property type="entry name" value="BPD_transp_2"/>
    <property type="match status" value="1"/>
</dbReference>
<dbReference type="EMBL" id="VJXW01000005">
    <property type="protein sequence ID" value="TRW27021.1"/>
    <property type="molecule type" value="Genomic_DNA"/>
</dbReference>
<feature type="transmembrane region" description="Helical" evidence="6">
    <location>
        <begin position="176"/>
        <end position="196"/>
    </location>
</feature>
<dbReference type="AlphaFoldDB" id="A0A552V988"/>
<dbReference type="PANTHER" id="PTHR32196">
    <property type="entry name" value="ABC TRANSPORTER PERMEASE PROTEIN YPHD-RELATED-RELATED"/>
    <property type="match status" value="1"/>
</dbReference>
<comment type="subcellular location">
    <subcellularLocation>
        <location evidence="1">Cell membrane</location>
        <topology evidence="1">Multi-pass membrane protein</topology>
    </subcellularLocation>
</comment>
<comment type="caution">
    <text evidence="7">The sequence shown here is derived from an EMBL/GenBank/DDBJ whole genome shotgun (WGS) entry which is preliminary data.</text>
</comment>
<feature type="transmembrane region" description="Helical" evidence="6">
    <location>
        <begin position="125"/>
        <end position="146"/>
    </location>
</feature>
<evidence type="ECO:0000256" key="2">
    <source>
        <dbReference type="ARBA" id="ARBA00022475"/>
    </source>
</evidence>
<dbReference type="GO" id="GO:0022857">
    <property type="term" value="F:transmembrane transporter activity"/>
    <property type="evidence" value="ECO:0007669"/>
    <property type="project" value="InterPro"/>
</dbReference>
<evidence type="ECO:0000256" key="6">
    <source>
        <dbReference type="SAM" id="Phobius"/>
    </source>
</evidence>
<evidence type="ECO:0000256" key="4">
    <source>
        <dbReference type="ARBA" id="ARBA00022989"/>
    </source>
</evidence>
<dbReference type="OrthoDB" id="9778389at2"/>
<keyword evidence="5 6" id="KW-0472">Membrane</keyword>
<keyword evidence="2" id="KW-1003">Cell membrane</keyword>
<keyword evidence="4 6" id="KW-1133">Transmembrane helix</keyword>
<name>A0A552V988_9FIRM</name>
<evidence type="ECO:0000256" key="3">
    <source>
        <dbReference type="ARBA" id="ARBA00022692"/>
    </source>
</evidence>
<dbReference type="RefSeq" id="WP_144397985.1">
    <property type="nucleotide sequence ID" value="NZ_VJXW01000005.1"/>
</dbReference>
<dbReference type="InterPro" id="IPR001851">
    <property type="entry name" value="ABC_transp_permease"/>
</dbReference>
<reference evidence="7 8" key="1">
    <citation type="submission" date="2019-07" db="EMBL/GenBank/DDBJ databases">
        <title>Criibacterium bergeronii gen. nov., sp. nov. isolated from human clinical samples.</title>
        <authorList>
            <person name="Maheux A.F."/>
            <person name="Boudreau D.K."/>
            <person name="Berube E."/>
            <person name="Brodeur S."/>
            <person name="Bernard K.A."/>
            <person name="Abed J.Y."/>
            <person name="Ducrey E."/>
            <person name="Guay E.F."/>
            <person name="Raymond F."/>
            <person name="Corbeil J."/>
            <person name="Domingo M.-C."/>
            <person name="Roy P.H."/>
            <person name="Boissinot M."/>
            <person name="Tocheva E.I."/>
            <person name="Omar R.F."/>
        </authorList>
    </citation>
    <scope>NUCLEOTIDE SEQUENCE [LARGE SCALE GENOMIC DNA]</scope>
    <source>
        <strain evidence="7 8">CCRI-24246</strain>
    </source>
</reference>
<dbReference type="PANTHER" id="PTHR32196:SF69">
    <property type="entry name" value="BRANCHED-CHAIN AMINO ACID TRANSPORT SYSTEM, PERMEASE PROTEIN"/>
    <property type="match status" value="1"/>
</dbReference>
<organism evidence="7 8">
    <name type="scientific">Criibacterium bergeronii</name>
    <dbReference type="NCBI Taxonomy" id="1871336"/>
    <lineage>
        <taxon>Bacteria</taxon>
        <taxon>Bacillati</taxon>
        <taxon>Bacillota</taxon>
        <taxon>Clostridia</taxon>
        <taxon>Peptostreptococcales</taxon>
        <taxon>Filifactoraceae</taxon>
        <taxon>Criibacterium</taxon>
    </lineage>
</organism>
<evidence type="ECO:0000313" key="8">
    <source>
        <dbReference type="Proteomes" id="UP000319424"/>
    </source>
</evidence>
<keyword evidence="3 6" id="KW-0812">Transmembrane</keyword>
<feature type="transmembrane region" description="Helical" evidence="6">
    <location>
        <begin position="235"/>
        <end position="252"/>
    </location>
</feature>
<accession>A0A552V988</accession>
<feature type="transmembrane region" description="Helical" evidence="6">
    <location>
        <begin position="258"/>
        <end position="276"/>
    </location>
</feature>